<reference evidence="3" key="1">
    <citation type="submission" date="2016-09" db="EMBL/GenBank/DDBJ databases">
        <authorList>
            <person name="Koehorst J."/>
        </authorList>
    </citation>
    <scope>NUCLEOTIDE SEQUENCE [LARGE SCALE GENOMIC DNA]</scope>
</reference>
<sequence length="214" mass="23413">MLWKLALFVTAIVFFVLASLRYGKGVFPLRAVKGRVLPSFPAPEGLIARLDGFDRRSREVKTSFMPCVLKDGGVAFPKRWSHEITIGSVAGVAHTWALACMAEADPEGHKVRENALLRAAIVPFLSFLVLTVLCVLGRIPVSAAVAALAIVWVLMAFSAVMSQMREWKAVEVAKAGLREAGLWPKMPGTSAALEQALKAHAWCRVGGFFRYYAR</sequence>
<dbReference type="AlphaFoldDB" id="A0A1H6M7R4"/>
<accession>A0A1H6M7R4</accession>
<protein>
    <submittedName>
        <fullName evidence="2">Uncharacterized protein</fullName>
    </submittedName>
</protein>
<organism evidence="2 3">
    <name type="scientific">Akkermansia glycaniphila</name>
    <dbReference type="NCBI Taxonomy" id="1679444"/>
    <lineage>
        <taxon>Bacteria</taxon>
        <taxon>Pseudomonadati</taxon>
        <taxon>Verrucomicrobiota</taxon>
        <taxon>Verrucomicrobiia</taxon>
        <taxon>Verrucomicrobiales</taxon>
        <taxon>Akkermansiaceae</taxon>
        <taxon>Akkermansia</taxon>
    </lineage>
</organism>
<dbReference type="RefSeq" id="WP_067777821.1">
    <property type="nucleotide sequence ID" value="NZ_LIGX01000041.1"/>
</dbReference>
<dbReference type="Proteomes" id="UP000176204">
    <property type="component" value="Chromosome I"/>
</dbReference>
<gene>
    <name evidence="2" type="ORF">PYTT_1858</name>
</gene>
<keyword evidence="3" id="KW-1185">Reference proteome</keyword>
<evidence type="ECO:0000313" key="2">
    <source>
        <dbReference type="EMBL" id="SEH93564.1"/>
    </source>
</evidence>
<keyword evidence="1" id="KW-0472">Membrane</keyword>
<dbReference type="EMBL" id="LT629973">
    <property type="protein sequence ID" value="SEH93564.1"/>
    <property type="molecule type" value="Genomic_DNA"/>
</dbReference>
<dbReference type="OrthoDB" id="199301at2"/>
<name>A0A1H6M7R4_9BACT</name>
<dbReference type="KEGG" id="agl:PYTT_1858"/>
<dbReference type="STRING" id="1679444.PYTT_1858"/>
<keyword evidence="1" id="KW-1133">Transmembrane helix</keyword>
<evidence type="ECO:0000256" key="1">
    <source>
        <dbReference type="SAM" id="Phobius"/>
    </source>
</evidence>
<proteinExistence type="predicted"/>
<evidence type="ECO:0000313" key="3">
    <source>
        <dbReference type="Proteomes" id="UP000176204"/>
    </source>
</evidence>
<feature type="transmembrane region" description="Helical" evidence="1">
    <location>
        <begin position="115"/>
        <end position="133"/>
    </location>
</feature>
<feature type="transmembrane region" description="Helical" evidence="1">
    <location>
        <begin position="139"/>
        <end position="160"/>
    </location>
</feature>
<keyword evidence="1" id="KW-0812">Transmembrane</keyword>